<dbReference type="EMBL" id="JBHTNF010000014">
    <property type="protein sequence ID" value="MFD1329799.1"/>
    <property type="molecule type" value="Genomic_DNA"/>
</dbReference>
<protein>
    <submittedName>
        <fullName evidence="3">FxsA family protein</fullName>
    </submittedName>
</protein>
<comment type="caution">
    <text evidence="3">The sequence shown here is derived from an EMBL/GenBank/DDBJ whole genome shotgun (WGS) entry which is preliminary data.</text>
</comment>
<dbReference type="NCBIfam" id="NF008528">
    <property type="entry name" value="PRK11463.1-2"/>
    <property type="match status" value="1"/>
</dbReference>
<dbReference type="PANTHER" id="PTHR35335:SF1">
    <property type="entry name" value="UPF0716 PROTEIN FXSA"/>
    <property type="match status" value="1"/>
</dbReference>
<accession>A0ABW3Z0V4</accession>
<sequence>MARPLIALFLLSLPLLEIAGFIVVGRRIGLGPTLLLVVASAMIGLALLRRQGFQALAKLRQRRLPQDLPAERFFDTAIVLLAGLLLIVPGFVTDVIALLLLVPFIRQHLASRLASRIVVVDLGAAADPHATRQSPPRTIDLDHGDFTRKDRH</sequence>
<reference evidence="4" key="1">
    <citation type="journal article" date="2019" name="Int. J. Syst. Evol. Microbiol.">
        <title>The Global Catalogue of Microorganisms (GCM) 10K type strain sequencing project: providing services to taxonomists for standard genome sequencing and annotation.</title>
        <authorList>
            <consortium name="The Broad Institute Genomics Platform"/>
            <consortium name="The Broad Institute Genome Sequencing Center for Infectious Disease"/>
            <person name="Wu L."/>
            <person name="Ma J."/>
        </authorList>
    </citation>
    <scope>NUCLEOTIDE SEQUENCE [LARGE SCALE GENOMIC DNA]</scope>
    <source>
        <strain evidence="4">CCUG 55609</strain>
    </source>
</reference>
<proteinExistence type="predicted"/>
<dbReference type="PANTHER" id="PTHR35335">
    <property type="entry name" value="UPF0716 PROTEIN FXSA"/>
    <property type="match status" value="1"/>
</dbReference>
<gene>
    <name evidence="3" type="ORF">ACFQ33_18060</name>
</gene>
<evidence type="ECO:0000256" key="2">
    <source>
        <dbReference type="SAM" id="Phobius"/>
    </source>
</evidence>
<evidence type="ECO:0000256" key="1">
    <source>
        <dbReference type="SAM" id="MobiDB-lite"/>
    </source>
</evidence>
<evidence type="ECO:0000313" key="3">
    <source>
        <dbReference type="EMBL" id="MFD1329799.1"/>
    </source>
</evidence>
<dbReference type="RefSeq" id="WP_374839859.1">
    <property type="nucleotide sequence ID" value="NZ_JBHEEW010000011.1"/>
</dbReference>
<evidence type="ECO:0000313" key="4">
    <source>
        <dbReference type="Proteomes" id="UP001597173"/>
    </source>
</evidence>
<feature type="compositionally biased region" description="Basic and acidic residues" evidence="1">
    <location>
        <begin position="139"/>
        <end position="152"/>
    </location>
</feature>
<keyword evidence="2" id="KW-0812">Transmembrane</keyword>
<feature type="transmembrane region" description="Helical" evidence="2">
    <location>
        <begin position="78"/>
        <end position="105"/>
    </location>
</feature>
<feature type="transmembrane region" description="Helical" evidence="2">
    <location>
        <begin position="30"/>
        <end position="48"/>
    </location>
</feature>
<keyword evidence="2" id="KW-0472">Membrane</keyword>
<name>A0ABW3Z0V4_MYCRA</name>
<keyword evidence="4" id="KW-1185">Reference proteome</keyword>
<organism evidence="3 4">
    <name type="scientific">Mycoplana ramosa</name>
    <name type="common">Mycoplana bullata</name>
    <dbReference type="NCBI Taxonomy" id="40837"/>
    <lineage>
        <taxon>Bacteria</taxon>
        <taxon>Pseudomonadati</taxon>
        <taxon>Pseudomonadota</taxon>
        <taxon>Alphaproteobacteria</taxon>
        <taxon>Hyphomicrobiales</taxon>
        <taxon>Rhizobiaceae</taxon>
        <taxon>Mycoplana</taxon>
    </lineage>
</organism>
<dbReference type="InterPro" id="IPR007313">
    <property type="entry name" value="FxsA"/>
</dbReference>
<dbReference type="Pfam" id="PF04186">
    <property type="entry name" value="FxsA"/>
    <property type="match status" value="1"/>
</dbReference>
<dbReference type="Proteomes" id="UP001597173">
    <property type="component" value="Unassembled WGS sequence"/>
</dbReference>
<keyword evidence="2" id="KW-1133">Transmembrane helix</keyword>
<feature type="region of interest" description="Disordered" evidence="1">
    <location>
        <begin position="128"/>
        <end position="152"/>
    </location>
</feature>